<dbReference type="Proteomes" id="UP000184010">
    <property type="component" value="Unassembled WGS sequence"/>
</dbReference>
<evidence type="ECO:0000256" key="7">
    <source>
        <dbReference type="ARBA" id="ARBA00022989"/>
    </source>
</evidence>
<dbReference type="EMBL" id="FRDN01000003">
    <property type="protein sequence ID" value="SHN52112.1"/>
    <property type="molecule type" value="Genomic_DNA"/>
</dbReference>
<dbReference type="STRING" id="1121395.SAMN02745215_00361"/>
<name>A0A1M7S1E8_9FIRM</name>
<feature type="transmembrane region" description="Helical" evidence="9">
    <location>
        <begin position="152"/>
        <end position="170"/>
    </location>
</feature>
<dbReference type="SMART" id="SM00382">
    <property type="entry name" value="AAA"/>
    <property type="match status" value="1"/>
</dbReference>
<organism evidence="12 13">
    <name type="scientific">Desulfitobacterium chlororespirans DSM 11544</name>
    <dbReference type="NCBI Taxonomy" id="1121395"/>
    <lineage>
        <taxon>Bacteria</taxon>
        <taxon>Bacillati</taxon>
        <taxon>Bacillota</taxon>
        <taxon>Clostridia</taxon>
        <taxon>Eubacteriales</taxon>
        <taxon>Desulfitobacteriaceae</taxon>
        <taxon>Desulfitobacterium</taxon>
    </lineage>
</organism>
<dbReference type="Gene3D" id="3.40.50.300">
    <property type="entry name" value="P-loop containing nucleotide triphosphate hydrolases"/>
    <property type="match status" value="1"/>
</dbReference>
<dbReference type="GO" id="GO:0140359">
    <property type="term" value="F:ABC-type transporter activity"/>
    <property type="evidence" value="ECO:0007669"/>
    <property type="project" value="InterPro"/>
</dbReference>
<evidence type="ECO:0000313" key="12">
    <source>
        <dbReference type="EMBL" id="SHN52112.1"/>
    </source>
</evidence>
<proteinExistence type="predicted"/>
<dbReference type="InterPro" id="IPR017871">
    <property type="entry name" value="ABC_transporter-like_CS"/>
</dbReference>
<dbReference type="SUPFAM" id="SSF90123">
    <property type="entry name" value="ABC transporter transmembrane region"/>
    <property type="match status" value="1"/>
</dbReference>
<dbReference type="InterPro" id="IPR039421">
    <property type="entry name" value="Type_1_exporter"/>
</dbReference>
<dbReference type="GO" id="GO:0005524">
    <property type="term" value="F:ATP binding"/>
    <property type="evidence" value="ECO:0007669"/>
    <property type="project" value="UniProtKB-KW"/>
</dbReference>
<feature type="transmembrane region" description="Helical" evidence="9">
    <location>
        <begin position="264"/>
        <end position="285"/>
    </location>
</feature>
<evidence type="ECO:0000259" key="11">
    <source>
        <dbReference type="PROSITE" id="PS50929"/>
    </source>
</evidence>
<evidence type="ECO:0000256" key="9">
    <source>
        <dbReference type="SAM" id="Phobius"/>
    </source>
</evidence>
<dbReference type="PANTHER" id="PTHR24221:SF397">
    <property type="entry name" value="ABC TRANSPORTER, ATP-BINDING TRANSMEMBRANE PROTEIN"/>
    <property type="match status" value="1"/>
</dbReference>
<comment type="subcellular location">
    <subcellularLocation>
        <location evidence="1">Cell membrane</location>
        <topology evidence="1">Multi-pass membrane protein</topology>
    </subcellularLocation>
</comment>
<evidence type="ECO:0000313" key="13">
    <source>
        <dbReference type="Proteomes" id="UP000184010"/>
    </source>
</evidence>
<dbReference type="PROSITE" id="PS50893">
    <property type="entry name" value="ABC_TRANSPORTER_2"/>
    <property type="match status" value="1"/>
</dbReference>
<dbReference type="FunFam" id="3.40.50.300:FF:000221">
    <property type="entry name" value="Multidrug ABC transporter ATP-binding protein"/>
    <property type="match status" value="1"/>
</dbReference>
<dbReference type="InterPro" id="IPR003593">
    <property type="entry name" value="AAA+_ATPase"/>
</dbReference>
<keyword evidence="3" id="KW-1003">Cell membrane</keyword>
<evidence type="ECO:0000256" key="3">
    <source>
        <dbReference type="ARBA" id="ARBA00022475"/>
    </source>
</evidence>
<accession>A0A1M7S1E8</accession>
<dbReference type="SUPFAM" id="SSF52540">
    <property type="entry name" value="P-loop containing nucleoside triphosphate hydrolases"/>
    <property type="match status" value="1"/>
</dbReference>
<evidence type="ECO:0000256" key="4">
    <source>
        <dbReference type="ARBA" id="ARBA00022692"/>
    </source>
</evidence>
<dbReference type="PROSITE" id="PS00211">
    <property type="entry name" value="ABC_TRANSPORTER_1"/>
    <property type="match status" value="1"/>
</dbReference>
<dbReference type="PROSITE" id="PS50929">
    <property type="entry name" value="ABC_TM1F"/>
    <property type="match status" value="1"/>
</dbReference>
<dbReference type="GO" id="GO:0034040">
    <property type="term" value="F:ATPase-coupled lipid transmembrane transporter activity"/>
    <property type="evidence" value="ECO:0007669"/>
    <property type="project" value="TreeGrafter"/>
</dbReference>
<dbReference type="Pfam" id="PF00664">
    <property type="entry name" value="ABC_membrane"/>
    <property type="match status" value="1"/>
</dbReference>
<keyword evidence="5" id="KW-0547">Nucleotide-binding</keyword>
<feature type="transmembrane region" description="Helical" evidence="9">
    <location>
        <begin position="176"/>
        <end position="195"/>
    </location>
</feature>
<keyword evidence="4 9" id="KW-0812">Transmembrane</keyword>
<dbReference type="InterPro" id="IPR003439">
    <property type="entry name" value="ABC_transporter-like_ATP-bd"/>
</dbReference>
<keyword evidence="7 9" id="KW-1133">Transmembrane helix</keyword>
<dbReference type="Pfam" id="PF00005">
    <property type="entry name" value="ABC_tran"/>
    <property type="match status" value="1"/>
</dbReference>
<feature type="transmembrane region" description="Helical" evidence="9">
    <location>
        <begin position="291"/>
        <end position="308"/>
    </location>
</feature>
<dbReference type="RefSeq" id="WP_072770994.1">
    <property type="nucleotide sequence ID" value="NZ_FRDN01000003.1"/>
</dbReference>
<dbReference type="InterPro" id="IPR011527">
    <property type="entry name" value="ABC1_TM_dom"/>
</dbReference>
<evidence type="ECO:0000256" key="8">
    <source>
        <dbReference type="ARBA" id="ARBA00023136"/>
    </source>
</evidence>
<dbReference type="GO" id="GO:0005886">
    <property type="term" value="C:plasma membrane"/>
    <property type="evidence" value="ECO:0007669"/>
    <property type="project" value="UniProtKB-SubCell"/>
</dbReference>
<keyword evidence="8 9" id="KW-0472">Membrane</keyword>
<evidence type="ECO:0000259" key="10">
    <source>
        <dbReference type="PROSITE" id="PS50893"/>
    </source>
</evidence>
<dbReference type="InterPro" id="IPR036640">
    <property type="entry name" value="ABC1_TM_sf"/>
</dbReference>
<feature type="transmembrane region" description="Helical" evidence="9">
    <location>
        <begin position="30"/>
        <end position="53"/>
    </location>
</feature>
<reference evidence="13" key="1">
    <citation type="submission" date="2016-12" db="EMBL/GenBank/DDBJ databases">
        <authorList>
            <person name="Varghese N."/>
            <person name="Submissions S."/>
        </authorList>
    </citation>
    <scope>NUCLEOTIDE SEQUENCE [LARGE SCALE GENOMIC DNA]</scope>
    <source>
        <strain evidence="13">DSM 11544</strain>
    </source>
</reference>
<gene>
    <name evidence="12" type="ORF">SAMN02745215_00361</name>
</gene>
<feature type="domain" description="ABC transmembrane type-1" evidence="11">
    <location>
        <begin position="31"/>
        <end position="324"/>
    </location>
</feature>
<keyword evidence="2" id="KW-0813">Transport</keyword>
<protein>
    <submittedName>
        <fullName evidence="12">ATP-binding cassette, subfamily B</fullName>
    </submittedName>
</protein>
<keyword evidence="13" id="KW-1185">Reference proteome</keyword>
<feature type="domain" description="ABC transporter" evidence="10">
    <location>
        <begin position="354"/>
        <end position="589"/>
    </location>
</feature>
<dbReference type="InterPro" id="IPR027417">
    <property type="entry name" value="P-loop_NTPase"/>
</dbReference>
<dbReference type="CDD" id="cd07346">
    <property type="entry name" value="ABC_6TM_exporters"/>
    <property type="match status" value="1"/>
</dbReference>
<dbReference type="GO" id="GO:0016887">
    <property type="term" value="F:ATP hydrolysis activity"/>
    <property type="evidence" value="ECO:0007669"/>
    <property type="project" value="InterPro"/>
</dbReference>
<evidence type="ECO:0000256" key="1">
    <source>
        <dbReference type="ARBA" id="ARBA00004651"/>
    </source>
</evidence>
<sequence length="605" mass="66189">MGRSSKKPKEQEKTGLARLMELAGAKKNKLLAACLLSVLASAARLVPFFTIYGVSRELLAHYTLTSAMNAGKIYTLVGYTFAAALVYGVCAFLSSALAHGAAYDIIYELRLKLMEKLARIPSGYFTGTTQGAIKKVISDDAEQIEVFVAHHIADLAAAVATPLFTLIFLFVMDWRLALVTLIPIFVSVSLLSGGLKNPQGAQTQVDMHNAKEKMEGTIVEYIHGMPVIKIFNRTLNAFARYEGDVSAYVGTVERTAYHFASSMGAYYAFFGAQLLFLLPAGLVLLAGASTYLDFLPLLLLFFLVGSGLKEPLENMMQMVVHSRRITEGVSRIDRILQQPELAEKGAGSPAAYDLAFAEVSFTYTEEGPQALKDISFHLPQGSITGIVGPSGGGKSTLAQLLLRFYEPQRGSIRIGGVDIGDIPHHRLMNLVSYVFQDSFLFHDTVENNIRMGNREATREAVEQAAKNAGIHEVIRELPKGYDTVLGEKDSYLSGGEKQRLAIARVFLKDTPIVVLDEATAYADAENEGKIQRAFARLAENKTVLIIAHRLRTVENANRILVLEKGELVGEGTHTELLRSCPQYGDMVAANERKDRWRIGKGGVSA</sequence>
<dbReference type="Gene3D" id="1.20.1560.10">
    <property type="entry name" value="ABC transporter type 1, transmembrane domain"/>
    <property type="match status" value="1"/>
</dbReference>
<evidence type="ECO:0000256" key="6">
    <source>
        <dbReference type="ARBA" id="ARBA00022840"/>
    </source>
</evidence>
<dbReference type="AlphaFoldDB" id="A0A1M7S1E8"/>
<dbReference type="PANTHER" id="PTHR24221">
    <property type="entry name" value="ATP-BINDING CASSETTE SUB-FAMILY B"/>
    <property type="match status" value="1"/>
</dbReference>
<feature type="transmembrane region" description="Helical" evidence="9">
    <location>
        <begin position="73"/>
        <end position="106"/>
    </location>
</feature>
<keyword evidence="6 12" id="KW-0067">ATP-binding</keyword>
<evidence type="ECO:0000256" key="5">
    <source>
        <dbReference type="ARBA" id="ARBA00022741"/>
    </source>
</evidence>
<evidence type="ECO:0000256" key="2">
    <source>
        <dbReference type="ARBA" id="ARBA00022448"/>
    </source>
</evidence>